<organism evidence="2 3">
    <name type="scientific">Rotaria magnacalcarata</name>
    <dbReference type="NCBI Taxonomy" id="392030"/>
    <lineage>
        <taxon>Eukaryota</taxon>
        <taxon>Metazoa</taxon>
        <taxon>Spiralia</taxon>
        <taxon>Gnathifera</taxon>
        <taxon>Rotifera</taxon>
        <taxon>Eurotatoria</taxon>
        <taxon>Bdelloidea</taxon>
        <taxon>Philodinida</taxon>
        <taxon>Philodinidae</taxon>
        <taxon>Rotaria</taxon>
    </lineage>
</organism>
<sequence length="93" mass="10437">MNDNNNSRRDDAFDLTLHGYSIKPGTISSRSSSARSDSQSKQSEIVRSRPPSARNINNKRFTMNDNNNSRRDDAFDLTLGHIDQGCLGKHRTA</sequence>
<gene>
    <name evidence="2" type="ORF">MBJ925_LOCUS39237</name>
</gene>
<feature type="compositionally biased region" description="Polar residues" evidence="1">
    <location>
        <begin position="54"/>
        <end position="67"/>
    </location>
</feature>
<evidence type="ECO:0000313" key="2">
    <source>
        <dbReference type="EMBL" id="CAF2267662.1"/>
    </source>
</evidence>
<feature type="region of interest" description="Disordered" evidence="1">
    <location>
        <begin position="1"/>
        <end position="93"/>
    </location>
</feature>
<dbReference type="AlphaFoldDB" id="A0A817B0W9"/>
<reference evidence="2" key="1">
    <citation type="submission" date="2021-02" db="EMBL/GenBank/DDBJ databases">
        <authorList>
            <person name="Nowell W R."/>
        </authorList>
    </citation>
    <scope>NUCLEOTIDE SEQUENCE</scope>
</reference>
<protein>
    <submittedName>
        <fullName evidence="2">Uncharacterized protein</fullName>
    </submittedName>
</protein>
<comment type="caution">
    <text evidence="2">The sequence shown here is derived from an EMBL/GenBank/DDBJ whole genome shotgun (WGS) entry which is preliminary data.</text>
</comment>
<dbReference type="Proteomes" id="UP000663824">
    <property type="component" value="Unassembled WGS sequence"/>
</dbReference>
<dbReference type="EMBL" id="CAJNRE010022030">
    <property type="protein sequence ID" value="CAF2267662.1"/>
    <property type="molecule type" value="Genomic_DNA"/>
</dbReference>
<evidence type="ECO:0000256" key="1">
    <source>
        <dbReference type="SAM" id="MobiDB-lite"/>
    </source>
</evidence>
<accession>A0A817B0W9</accession>
<evidence type="ECO:0000313" key="3">
    <source>
        <dbReference type="Proteomes" id="UP000663824"/>
    </source>
</evidence>
<proteinExistence type="predicted"/>
<feature type="compositionally biased region" description="Low complexity" evidence="1">
    <location>
        <begin position="28"/>
        <end position="43"/>
    </location>
</feature>
<feature type="compositionally biased region" description="Basic and acidic residues" evidence="1">
    <location>
        <begin position="1"/>
        <end position="12"/>
    </location>
</feature>
<name>A0A817B0W9_9BILA</name>